<feature type="region of interest" description="Disordered" evidence="1">
    <location>
        <begin position="26"/>
        <end position="52"/>
    </location>
</feature>
<feature type="compositionally biased region" description="Polar residues" evidence="1">
    <location>
        <begin position="36"/>
        <end position="52"/>
    </location>
</feature>
<dbReference type="OrthoDB" id="2452750at2"/>
<dbReference type="RefSeq" id="WP_158639985.1">
    <property type="nucleotide sequence ID" value="NZ_VLKZ01000002.1"/>
</dbReference>
<organism evidence="3 4">
    <name type="scientific">Halalkalibacter nanhaiisediminis</name>
    <dbReference type="NCBI Taxonomy" id="688079"/>
    <lineage>
        <taxon>Bacteria</taxon>
        <taxon>Bacillati</taxon>
        <taxon>Bacillota</taxon>
        <taxon>Bacilli</taxon>
        <taxon>Bacillales</taxon>
        <taxon>Bacillaceae</taxon>
        <taxon>Halalkalibacter</taxon>
    </lineage>
</organism>
<evidence type="ECO:0000256" key="2">
    <source>
        <dbReference type="SAM" id="SignalP"/>
    </source>
</evidence>
<evidence type="ECO:0000313" key="4">
    <source>
        <dbReference type="Proteomes" id="UP000315711"/>
    </source>
</evidence>
<feature type="chain" id="PRO_5039674627" evidence="2">
    <location>
        <begin position="22"/>
        <end position="157"/>
    </location>
</feature>
<sequence length="157" mass="17889">MKKIRKSILFLILAISLVACGNEVPNETANEPPIETPNQDTNEPQTEEQSSGQITDFNLEIEVANQDKVDVDFEVERAETEATYSVDGEENLRGAEALSQIELMFNDLNLTKDVNEDEIIDQILTYFNINHADVTDFDLDIEFDYQEKIDIDRDQLS</sequence>
<comment type="caution">
    <text evidence="3">The sequence shown here is derived from an EMBL/GenBank/DDBJ whole genome shotgun (WGS) entry which is preliminary data.</text>
</comment>
<keyword evidence="2" id="KW-0732">Signal</keyword>
<dbReference type="Proteomes" id="UP000315711">
    <property type="component" value="Unassembled WGS sequence"/>
</dbReference>
<gene>
    <name evidence="3" type="ORF">IQ10_00873</name>
</gene>
<protein>
    <submittedName>
        <fullName evidence="3">YusW-like protein</fullName>
    </submittedName>
</protein>
<name>A0A562QQY0_9BACI</name>
<evidence type="ECO:0000313" key="3">
    <source>
        <dbReference type="EMBL" id="TWI59161.1"/>
    </source>
</evidence>
<proteinExistence type="predicted"/>
<dbReference type="EMBL" id="VLKZ01000002">
    <property type="protein sequence ID" value="TWI59161.1"/>
    <property type="molecule type" value="Genomic_DNA"/>
</dbReference>
<dbReference type="Pfam" id="PF14039">
    <property type="entry name" value="YusW"/>
    <property type="match status" value="1"/>
</dbReference>
<accession>A0A562QQY0</accession>
<keyword evidence="4" id="KW-1185">Reference proteome</keyword>
<dbReference type="AlphaFoldDB" id="A0A562QQY0"/>
<evidence type="ECO:0000256" key="1">
    <source>
        <dbReference type="SAM" id="MobiDB-lite"/>
    </source>
</evidence>
<reference evidence="3 4" key="1">
    <citation type="journal article" date="2015" name="Stand. Genomic Sci.">
        <title>Genomic Encyclopedia of Bacterial and Archaeal Type Strains, Phase III: the genomes of soil and plant-associated and newly described type strains.</title>
        <authorList>
            <person name="Whitman W.B."/>
            <person name="Woyke T."/>
            <person name="Klenk H.P."/>
            <person name="Zhou Y."/>
            <person name="Lilburn T.G."/>
            <person name="Beck B.J."/>
            <person name="De Vos P."/>
            <person name="Vandamme P."/>
            <person name="Eisen J.A."/>
            <person name="Garrity G."/>
            <person name="Hugenholtz P."/>
            <person name="Kyrpides N.C."/>
        </authorList>
    </citation>
    <scope>NUCLEOTIDE SEQUENCE [LARGE SCALE GENOMIC DNA]</scope>
    <source>
        <strain evidence="3 4">CGMCC 1.10116</strain>
    </source>
</reference>
<feature type="signal peptide" evidence="2">
    <location>
        <begin position="1"/>
        <end position="21"/>
    </location>
</feature>
<dbReference type="PROSITE" id="PS51257">
    <property type="entry name" value="PROKAR_LIPOPROTEIN"/>
    <property type="match status" value="1"/>
</dbReference>
<dbReference type="InterPro" id="IPR025623">
    <property type="entry name" value="YusW"/>
</dbReference>